<keyword evidence="3" id="KW-1185">Reference proteome</keyword>
<dbReference type="EMBL" id="JAAMPC010000015">
    <property type="protein sequence ID" value="KAG2258307.1"/>
    <property type="molecule type" value="Genomic_DNA"/>
</dbReference>
<dbReference type="AlphaFoldDB" id="A0A8X7PW04"/>
<gene>
    <name evidence="2" type="ORF">Bca52824_077601</name>
</gene>
<evidence type="ECO:0000256" key="1">
    <source>
        <dbReference type="SAM" id="MobiDB-lite"/>
    </source>
</evidence>
<comment type="caution">
    <text evidence="2">The sequence shown here is derived from an EMBL/GenBank/DDBJ whole genome shotgun (WGS) entry which is preliminary data.</text>
</comment>
<evidence type="ECO:0000313" key="3">
    <source>
        <dbReference type="Proteomes" id="UP000886595"/>
    </source>
</evidence>
<feature type="compositionally biased region" description="Basic and acidic residues" evidence="1">
    <location>
        <begin position="120"/>
        <end position="135"/>
    </location>
</feature>
<sequence>MKRALSKEKPKMGIYYNSKNPEKRIKEAEGKEDTRTYSSRTESISMEETKLKPKKTQPQSTSERRCSLRFLFKQINEIPENENVDAHGQEDNLQVERQRESIEWQTREAQENVQKPRHRKSDEFLEDQRVKEKAIPDSQGLNRIKDISQNTYERRRDRAMLRCRGERLKRAWKKQD</sequence>
<feature type="compositionally biased region" description="Basic and acidic residues" evidence="1">
    <location>
        <begin position="1"/>
        <end position="11"/>
    </location>
</feature>
<evidence type="ECO:0000313" key="2">
    <source>
        <dbReference type="EMBL" id="KAG2258307.1"/>
    </source>
</evidence>
<accession>A0A8X7PW04</accession>
<feature type="region of interest" description="Disordered" evidence="1">
    <location>
        <begin position="105"/>
        <end position="156"/>
    </location>
</feature>
<dbReference type="OrthoDB" id="10599184at2759"/>
<feature type="region of interest" description="Disordered" evidence="1">
    <location>
        <begin position="1"/>
        <end position="65"/>
    </location>
</feature>
<feature type="compositionally biased region" description="Polar residues" evidence="1">
    <location>
        <begin position="36"/>
        <end position="46"/>
    </location>
</feature>
<reference evidence="2 3" key="1">
    <citation type="submission" date="2020-02" db="EMBL/GenBank/DDBJ databases">
        <authorList>
            <person name="Ma Q."/>
            <person name="Huang Y."/>
            <person name="Song X."/>
            <person name="Pei D."/>
        </authorList>
    </citation>
    <scope>NUCLEOTIDE SEQUENCE [LARGE SCALE GENOMIC DNA]</scope>
    <source>
        <strain evidence="2">Sxm20200214</strain>
        <tissue evidence="2">Leaf</tissue>
    </source>
</reference>
<feature type="compositionally biased region" description="Basic and acidic residues" evidence="1">
    <location>
        <begin position="20"/>
        <end position="35"/>
    </location>
</feature>
<proteinExistence type="predicted"/>
<protein>
    <submittedName>
        <fullName evidence="2">Uncharacterized protein</fullName>
    </submittedName>
</protein>
<name>A0A8X7PW04_BRACI</name>
<dbReference type="Proteomes" id="UP000886595">
    <property type="component" value="Unassembled WGS sequence"/>
</dbReference>
<organism evidence="2 3">
    <name type="scientific">Brassica carinata</name>
    <name type="common">Ethiopian mustard</name>
    <name type="synonym">Abyssinian cabbage</name>
    <dbReference type="NCBI Taxonomy" id="52824"/>
    <lineage>
        <taxon>Eukaryota</taxon>
        <taxon>Viridiplantae</taxon>
        <taxon>Streptophyta</taxon>
        <taxon>Embryophyta</taxon>
        <taxon>Tracheophyta</taxon>
        <taxon>Spermatophyta</taxon>
        <taxon>Magnoliopsida</taxon>
        <taxon>eudicotyledons</taxon>
        <taxon>Gunneridae</taxon>
        <taxon>Pentapetalae</taxon>
        <taxon>rosids</taxon>
        <taxon>malvids</taxon>
        <taxon>Brassicales</taxon>
        <taxon>Brassicaceae</taxon>
        <taxon>Brassiceae</taxon>
        <taxon>Brassica</taxon>
    </lineage>
</organism>